<dbReference type="AlphaFoldDB" id="F0W793"/>
<protein>
    <submittedName>
        <fullName evidence="1">AlNc14C28G2715 protein</fullName>
    </submittedName>
</protein>
<accession>F0W793</accession>
<evidence type="ECO:0000313" key="1">
    <source>
        <dbReference type="EMBL" id="CCA16992.1"/>
    </source>
</evidence>
<reference evidence="1" key="1">
    <citation type="journal article" date="2011" name="PLoS Biol.">
        <title>Gene gain and loss during evolution of obligate parasitism in the white rust pathogen of Arabidopsis thaliana.</title>
        <authorList>
            <person name="Kemen E."/>
            <person name="Gardiner A."/>
            <person name="Schultz-Larsen T."/>
            <person name="Kemen A.C."/>
            <person name="Balmuth A.L."/>
            <person name="Robert-Seilaniantz A."/>
            <person name="Bailey K."/>
            <person name="Holub E."/>
            <person name="Studholme D.J."/>
            <person name="Maclean D."/>
            <person name="Jones J.D."/>
        </authorList>
    </citation>
    <scope>NUCLEOTIDE SEQUENCE</scope>
</reference>
<dbReference type="HOGENOM" id="CLU_151604_0_0_1"/>
<gene>
    <name evidence="1" type="primary">AlNc14C28G2715</name>
    <name evidence="1" type="ORF">ALNC14_031350</name>
</gene>
<reference evidence="1" key="2">
    <citation type="submission" date="2011-02" db="EMBL/GenBank/DDBJ databases">
        <authorList>
            <person name="MacLean D."/>
        </authorList>
    </citation>
    <scope>NUCLEOTIDE SEQUENCE</scope>
</reference>
<organism evidence="1">
    <name type="scientific">Albugo laibachii Nc14</name>
    <dbReference type="NCBI Taxonomy" id="890382"/>
    <lineage>
        <taxon>Eukaryota</taxon>
        <taxon>Sar</taxon>
        <taxon>Stramenopiles</taxon>
        <taxon>Oomycota</taxon>
        <taxon>Peronosporomycetes</taxon>
        <taxon>Albuginales</taxon>
        <taxon>Albuginaceae</taxon>
        <taxon>Albugo</taxon>
    </lineage>
</organism>
<proteinExistence type="predicted"/>
<sequence>MTSDQHAQLLHSMVAIMERQAQLLELFQNLKHLSEIKLEGAKLPTYGGVDWKSPGLTQRIIAVLGGTLKQGAAQWYVMQKKYVTNVDDFFSRVEREFVPADLQERLREEMNNLR</sequence>
<dbReference type="EMBL" id="FR824073">
    <property type="protein sequence ID" value="CCA16992.1"/>
    <property type="molecule type" value="Genomic_DNA"/>
</dbReference>
<name>F0W793_9STRA</name>